<dbReference type="PANTHER" id="PTHR42850">
    <property type="entry name" value="METALLOPHOSPHOESTERASE"/>
    <property type="match status" value="1"/>
</dbReference>
<organism evidence="2 3">
    <name type="scientific">Parasedimentitalea huanghaiensis</name>
    <dbReference type="NCBI Taxonomy" id="2682100"/>
    <lineage>
        <taxon>Bacteria</taxon>
        <taxon>Pseudomonadati</taxon>
        <taxon>Pseudomonadota</taxon>
        <taxon>Alphaproteobacteria</taxon>
        <taxon>Rhodobacterales</taxon>
        <taxon>Paracoccaceae</taxon>
        <taxon>Parasedimentitalea</taxon>
    </lineage>
</organism>
<gene>
    <name evidence="2" type="ORF">GO984_22435</name>
</gene>
<dbReference type="InterPro" id="IPR004843">
    <property type="entry name" value="Calcineurin-like_PHP"/>
</dbReference>
<evidence type="ECO:0000313" key="2">
    <source>
        <dbReference type="EMBL" id="MVO18572.1"/>
    </source>
</evidence>
<dbReference type="SUPFAM" id="SSF56300">
    <property type="entry name" value="Metallo-dependent phosphatases"/>
    <property type="match status" value="1"/>
</dbReference>
<evidence type="ECO:0000313" key="3">
    <source>
        <dbReference type="Proteomes" id="UP000478892"/>
    </source>
</evidence>
<dbReference type="RefSeq" id="WP_157024768.1">
    <property type="nucleotide sequence ID" value="NZ_WQLV01000025.1"/>
</dbReference>
<sequence>MKLFRRRPKNIVDQARVLSLAQFPTAIYAIGDLHGCLSLYDQMEEKIVRDSEGLEGQKLILCLGDVVDRGPETANLVDRLIGPAPDGFQRLVLRGNHEEMMLRFLDAPSRNQNWLSFGGAETLRSYGISPEGEGGFEGDGFLLPPKLQLAIPEAHRKFLGGLPHALACGRFRFAHAGYELELPAKQQTCERMIWGPPERSDSYVGENTLVHGHVIVPDVEVSRARINLDLGAYETGRLAAMRFSRSDPETKILCVG</sequence>
<name>A0A6L6WSQ6_9RHOB</name>
<dbReference type="EMBL" id="WQLV01000025">
    <property type="protein sequence ID" value="MVO18572.1"/>
    <property type="molecule type" value="Genomic_DNA"/>
</dbReference>
<dbReference type="InterPro" id="IPR050126">
    <property type="entry name" value="Ap4A_hydrolase"/>
</dbReference>
<dbReference type="InterPro" id="IPR029052">
    <property type="entry name" value="Metallo-depent_PP-like"/>
</dbReference>
<proteinExistence type="predicted"/>
<comment type="caution">
    <text evidence="2">The sequence shown here is derived from an EMBL/GenBank/DDBJ whole genome shotgun (WGS) entry which is preliminary data.</text>
</comment>
<dbReference type="GO" id="GO:0005737">
    <property type="term" value="C:cytoplasm"/>
    <property type="evidence" value="ECO:0007669"/>
    <property type="project" value="TreeGrafter"/>
</dbReference>
<dbReference type="Proteomes" id="UP000478892">
    <property type="component" value="Unassembled WGS sequence"/>
</dbReference>
<dbReference type="PANTHER" id="PTHR42850:SF4">
    <property type="entry name" value="ZINC-DEPENDENT ENDOPOLYPHOSPHATASE"/>
    <property type="match status" value="1"/>
</dbReference>
<dbReference type="AlphaFoldDB" id="A0A6L6WSQ6"/>
<reference evidence="2 3" key="1">
    <citation type="submission" date="2019-12" db="EMBL/GenBank/DDBJ databases">
        <authorList>
            <person name="Zhang Y.-J."/>
        </authorList>
    </citation>
    <scope>NUCLEOTIDE SEQUENCE [LARGE SCALE GENOMIC DNA]</scope>
    <source>
        <strain evidence="2 3">CY05</strain>
    </source>
</reference>
<dbReference type="Pfam" id="PF00149">
    <property type="entry name" value="Metallophos"/>
    <property type="match status" value="1"/>
</dbReference>
<evidence type="ECO:0000259" key="1">
    <source>
        <dbReference type="Pfam" id="PF00149"/>
    </source>
</evidence>
<feature type="domain" description="Calcineurin-like phosphoesterase" evidence="1">
    <location>
        <begin position="27"/>
        <end position="118"/>
    </location>
</feature>
<dbReference type="GO" id="GO:0008803">
    <property type="term" value="F:bis(5'-nucleosyl)-tetraphosphatase (symmetrical) activity"/>
    <property type="evidence" value="ECO:0007669"/>
    <property type="project" value="TreeGrafter"/>
</dbReference>
<keyword evidence="3" id="KW-1185">Reference proteome</keyword>
<dbReference type="GO" id="GO:0110154">
    <property type="term" value="P:RNA decapping"/>
    <property type="evidence" value="ECO:0007669"/>
    <property type="project" value="TreeGrafter"/>
</dbReference>
<dbReference type="GO" id="GO:0016791">
    <property type="term" value="F:phosphatase activity"/>
    <property type="evidence" value="ECO:0007669"/>
    <property type="project" value="TreeGrafter"/>
</dbReference>
<protein>
    <submittedName>
        <fullName evidence="2">Serine/threonine protein phosphatase</fullName>
    </submittedName>
</protein>
<dbReference type="Gene3D" id="3.60.21.10">
    <property type="match status" value="1"/>
</dbReference>
<accession>A0A6L6WSQ6</accession>